<dbReference type="EC" id="2.3.2.2" evidence="1"/>
<dbReference type="Proteomes" id="UP001528411">
    <property type="component" value="Unassembled WGS sequence"/>
</dbReference>
<protein>
    <submittedName>
        <fullName evidence="1">Gamma-glutamyltransferase</fullName>
        <ecNumber evidence="1">2.3.2.2</ecNumber>
    </submittedName>
</protein>
<organism evidence="1 2">
    <name type="scientific">Psychrosphaera algicola</name>
    <dbReference type="NCBI Taxonomy" id="3023714"/>
    <lineage>
        <taxon>Bacteria</taxon>
        <taxon>Pseudomonadati</taxon>
        <taxon>Pseudomonadota</taxon>
        <taxon>Gammaproteobacteria</taxon>
        <taxon>Alteromonadales</taxon>
        <taxon>Pseudoalteromonadaceae</taxon>
        <taxon>Psychrosphaera</taxon>
    </lineage>
</organism>
<comment type="caution">
    <text evidence="1">The sequence shown here is derived from an EMBL/GenBank/DDBJ whole genome shotgun (WGS) entry which is preliminary data.</text>
</comment>
<dbReference type="RefSeq" id="WP_272181389.1">
    <property type="nucleotide sequence ID" value="NZ_JAQOMS010000002.1"/>
</dbReference>
<accession>A0ABT5FEW6</accession>
<reference evidence="1 2" key="1">
    <citation type="submission" date="2023-01" db="EMBL/GenBank/DDBJ databases">
        <title>Psychrosphaera sp. nov., isolated from marine algae.</title>
        <authorList>
            <person name="Bayburt H."/>
            <person name="Choi B.J."/>
            <person name="Kim J.M."/>
            <person name="Choi D.G."/>
            <person name="Jeon C.O."/>
        </authorList>
    </citation>
    <scope>NUCLEOTIDE SEQUENCE [LARGE SCALE GENOMIC DNA]</scope>
    <source>
        <strain evidence="1 2">G1-22</strain>
    </source>
</reference>
<keyword evidence="1" id="KW-0012">Acyltransferase</keyword>
<keyword evidence="2" id="KW-1185">Reference proteome</keyword>
<dbReference type="InterPro" id="IPR043137">
    <property type="entry name" value="GGT_ssub_C"/>
</dbReference>
<evidence type="ECO:0000313" key="2">
    <source>
        <dbReference type="Proteomes" id="UP001528411"/>
    </source>
</evidence>
<proteinExistence type="predicted"/>
<evidence type="ECO:0000313" key="1">
    <source>
        <dbReference type="EMBL" id="MDC2890095.1"/>
    </source>
</evidence>
<dbReference type="EMBL" id="JAQOMS010000002">
    <property type="protein sequence ID" value="MDC2890095.1"/>
    <property type="molecule type" value="Genomic_DNA"/>
</dbReference>
<gene>
    <name evidence="1" type="ORF">PN838_16645</name>
</gene>
<dbReference type="Pfam" id="PF01019">
    <property type="entry name" value="G_glu_transpept"/>
    <property type="match status" value="1"/>
</dbReference>
<dbReference type="InterPro" id="IPR029055">
    <property type="entry name" value="Ntn_hydrolases_N"/>
</dbReference>
<dbReference type="Gene3D" id="3.60.20.40">
    <property type="match status" value="1"/>
</dbReference>
<keyword evidence="1" id="KW-0808">Transferase</keyword>
<dbReference type="SUPFAM" id="SSF56235">
    <property type="entry name" value="N-terminal nucleophile aminohydrolases (Ntn hydrolases)"/>
    <property type="match status" value="1"/>
</dbReference>
<sequence length="106" mass="12303">MKNQKILFFDFSIIRSHYRVYVYIIKITAQSAVDTPRFHHQLWPINEIKHFSGIDHDVLNKLEKMGYNLVEGAFGDLQIVIKQGNKLQAASETNKFNRGVAKVLEQ</sequence>
<name>A0ABT5FEW6_9GAMM</name>
<dbReference type="GO" id="GO:0103068">
    <property type="term" value="F:leukotriene C4 gamma-glutamyl transferase activity"/>
    <property type="evidence" value="ECO:0007669"/>
    <property type="project" value="UniProtKB-EC"/>
</dbReference>